<evidence type="ECO:0000313" key="1">
    <source>
        <dbReference type="EMBL" id="RIA82861.1"/>
    </source>
</evidence>
<dbReference type="OrthoDB" id="2334883at2759"/>
<gene>
    <name evidence="1" type="ORF">C1645_834704</name>
</gene>
<accession>A0A397SJ71</accession>
<protein>
    <submittedName>
        <fullName evidence="1">Uncharacterized protein</fullName>
    </submittedName>
</protein>
<dbReference type="Proteomes" id="UP000265703">
    <property type="component" value="Unassembled WGS sequence"/>
</dbReference>
<sequence length="173" mass="19680">MCRRSDSSFQSAMVESDTVEIVTEHKVIQFSTNEDLMSIIWTTNPKMKIVFSLKADDYNGLPLFDRSVKDTLKEIRSLVIDEFIVLIFDGEVKVYLQYKISGSYGKKPVDWVIKVGNTIITVTKAKKENINQDIIQNAVQLQTSIQCNSKKCSYDMADLHENVMYGIVLQVGI</sequence>
<keyword evidence="2" id="KW-1185">Reference proteome</keyword>
<proteinExistence type="predicted"/>
<dbReference type="EMBL" id="QKYT01000623">
    <property type="protein sequence ID" value="RIA82861.1"/>
    <property type="molecule type" value="Genomic_DNA"/>
</dbReference>
<dbReference type="AlphaFoldDB" id="A0A397SJ71"/>
<organism evidence="1 2">
    <name type="scientific">Glomus cerebriforme</name>
    <dbReference type="NCBI Taxonomy" id="658196"/>
    <lineage>
        <taxon>Eukaryota</taxon>
        <taxon>Fungi</taxon>
        <taxon>Fungi incertae sedis</taxon>
        <taxon>Mucoromycota</taxon>
        <taxon>Glomeromycotina</taxon>
        <taxon>Glomeromycetes</taxon>
        <taxon>Glomerales</taxon>
        <taxon>Glomeraceae</taxon>
        <taxon>Glomus</taxon>
    </lineage>
</organism>
<comment type="caution">
    <text evidence="1">The sequence shown here is derived from an EMBL/GenBank/DDBJ whole genome shotgun (WGS) entry which is preliminary data.</text>
</comment>
<evidence type="ECO:0000313" key="2">
    <source>
        <dbReference type="Proteomes" id="UP000265703"/>
    </source>
</evidence>
<reference evidence="1 2" key="1">
    <citation type="submission" date="2018-06" db="EMBL/GenBank/DDBJ databases">
        <title>Comparative genomics reveals the genomic features of Rhizophagus irregularis, R. cerebriforme, R. diaphanum and Gigaspora rosea, and their symbiotic lifestyle signature.</title>
        <authorList>
            <person name="Morin E."/>
            <person name="San Clemente H."/>
            <person name="Chen E.C.H."/>
            <person name="De La Providencia I."/>
            <person name="Hainaut M."/>
            <person name="Kuo A."/>
            <person name="Kohler A."/>
            <person name="Murat C."/>
            <person name="Tang N."/>
            <person name="Roy S."/>
            <person name="Loubradou J."/>
            <person name="Henrissat B."/>
            <person name="Grigoriev I.V."/>
            <person name="Corradi N."/>
            <person name="Roux C."/>
            <person name="Martin F.M."/>
        </authorList>
    </citation>
    <scope>NUCLEOTIDE SEQUENCE [LARGE SCALE GENOMIC DNA]</scope>
    <source>
        <strain evidence="1 2">DAOM 227022</strain>
    </source>
</reference>
<name>A0A397SJ71_9GLOM</name>